<sequence>MVRRSVCRRGDHWTSVVNVNSIENVTNTVTKCRYARELRSMSCALHLEFKCRRLTVILGKYYADYERNDNLTQIKTIKEIVMLAAYQDKTGNYGSDLAVLILSSRVEFSAAVRPVCIDWELDYIDQDLSQGSVGTVAGWGVNENDTFSDKLYKVQLPVVPDQTCITQQSRDFKKYITYTTFCAGYNNGTGVCNGDSGGGLMFSHNGTWTLQGVVSVSPRRRGTSFCDPTKYTIFTKVAMYAKWIKYVLDSNHIN</sequence>
<dbReference type="PROSITE" id="PS50240">
    <property type="entry name" value="TRYPSIN_DOM"/>
    <property type="match status" value="1"/>
</dbReference>
<dbReference type="SMART" id="SM00020">
    <property type="entry name" value="Tryp_SPc"/>
    <property type="match status" value="1"/>
</dbReference>
<evidence type="ECO:0000313" key="2">
    <source>
        <dbReference type="EMBL" id="KAJ9575282.1"/>
    </source>
</evidence>
<dbReference type="Gene3D" id="2.40.10.10">
    <property type="entry name" value="Trypsin-like serine proteases"/>
    <property type="match status" value="1"/>
</dbReference>
<gene>
    <name evidence="2" type="ORF">L9F63_025765</name>
</gene>
<organism evidence="2 3">
    <name type="scientific">Diploptera punctata</name>
    <name type="common">Pacific beetle cockroach</name>
    <dbReference type="NCBI Taxonomy" id="6984"/>
    <lineage>
        <taxon>Eukaryota</taxon>
        <taxon>Metazoa</taxon>
        <taxon>Ecdysozoa</taxon>
        <taxon>Arthropoda</taxon>
        <taxon>Hexapoda</taxon>
        <taxon>Insecta</taxon>
        <taxon>Pterygota</taxon>
        <taxon>Neoptera</taxon>
        <taxon>Polyneoptera</taxon>
        <taxon>Dictyoptera</taxon>
        <taxon>Blattodea</taxon>
        <taxon>Blaberoidea</taxon>
        <taxon>Blaberidae</taxon>
        <taxon>Diplopterinae</taxon>
        <taxon>Diploptera</taxon>
    </lineage>
</organism>
<dbReference type="AlphaFoldDB" id="A0AAD7Z7Z8"/>
<proteinExistence type="predicted"/>
<comment type="caution">
    <text evidence="2">The sequence shown here is derived from an EMBL/GenBank/DDBJ whole genome shotgun (WGS) entry which is preliminary data.</text>
</comment>
<name>A0AAD7Z7Z8_DIPPU</name>
<dbReference type="Proteomes" id="UP001233999">
    <property type="component" value="Unassembled WGS sequence"/>
</dbReference>
<evidence type="ECO:0000313" key="3">
    <source>
        <dbReference type="Proteomes" id="UP001233999"/>
    </source>
</evidence>
<dbReference type="SUPFAM" id="SSF50494">
    <property type="entry name" value="Trypsin-like serine proteases"/>
    <property type="match status" value="1"/>
</dbReference>
<dbReference type="GO" id="GO:0004252">
    <property type="term" value="F:serine-type endopeptidase activity"/>
    <property type="evidence" value="ECO:0007669"/>
    <property type="project" value="InterPro"/>
</dbReference>
<dbReference type="PANTHER" id="PTHR24260">
    <property type="match status" value="1"/>
</dbReference>
<evidence type="ECO:0000259" key="1">
    <source>
        <dbReference type="PROSITE" id="PS50240"/>
    </source>
</evidence>
<dbReference type="InterPro" id="IPR043504">
    <property type="entry name" value="Peptidase_S1_PA_chymotrypsin"/>
</dbReference>
<keyword evidence="3" id="KW-1185">Reference proteome</keyword>
<dbReference type="InterPro" id="IPR001254">
    <property type="entry name" value="Trypsin_dom"/>
</dbReference>
<dbReference type="PANTHER" id="PTHR24260:SF136">
    <property type="entry name" value="GH08193P-RELATED"/>
    <property type="match status" value="1"/>
</dbReference>
<dbReference type="InterPro" id="IPR051333">
    <property type="entry name" value="CLIP_Serine_Protease"/>
</dbReference>
<feature type="domain" description="Peptidase S1" evidence="1">
    <location>
        <begin position="28"/>
        <end position="249"/>
    </location>
</feature>
<dbReference type="InterPro" id="IPR009003">
    <property type="entry name" value="Peptidase_S1_PA"/>
</dbReference>
<dbReference type="EMBL" id="JASPKZ010010048">
    <property type="protein sequence ID" value="KAJ9575282.1"/>
    <property type="molecule type" value="Genomic_DNA"/>
</dbReference>
<accession>A0AAD7Z7Z8</accession>
<protein>
    <recommendedName>
        <fullName evidence="1">Peptidase S1 domain-containing protein</fullName>
    </recommendedName>
</protein>
<reference evidence="2" key="1">
    <citation type="journal article" date="2023" name="IScience">
        <title>Live-bearing cockroach genome reveals convergent evolutionary mechanisms linked to viviparity in insects and beyond.</title>
        <authorList>
            <person name="Fouks B."/>
            <person name="Harrison M.C."/>
            <person name="Mikhailova A.A."/>
            <person name="Marchal E."/>
            <person name="English S."/>
            <person name="Carruthers M."/>
            <person name="Jennings E.C."/>
            <person name="Chiamaka E.L."/>
            <person name="Frigard R.A."/>
            <person name="Pippel M."/>
            <person name="Attardo G.M."/>
            <person name="Benoit J.B."/>
            <person name="Bornberg-Bauer E."/>
            <person name="Tobe S.S."/>
        </authorList>
    </citation>
    <scope>NUCLEOTIDE SEQUENCE</scope>
    <source>
        <strain evidence="2">Stay&amp;Tobe</strain>
    </source>
</reference>
<dbReference type="Pfam" id="PF00089">
    <property type="entry name" value="Trypsin"/>
    <property type="match status" value="1"/>
</dbReference>
<reference evidence="2" key="2">
    <citation type="submission" date="2023-05" db="EMBL/GenBank/DDBJ databases">
        <authorList>
            <person name="Fouks B."/>
        </authorList>
    </citation>
    <scope>NUCLEOTIDE SEQUENCE</scope>
    <source>
        <strain evidence="2">Stay&amp;Tobe</strain>
        <tissue evidence="2">Testes</tissue>
    </source>
</reference>
<dbReference type="CDD" id="cd00190">
    <property type="entry name" value="Tryp_SPc"/>
    <property type="match status" value="1"/>
</dbReference>
<dbReference type="GO" id="GO:0006508">
    <property type="term" value="P:proteolysis"/>
    <property type="evidence" value="ECO:0007669"/>
    <property type="project" value="InterPro"/>
</dbReference>